<comment type="caution">
    <text evidence="2">The sequence shown here is derived from an EMBL/GenBank/DDBJ whole genome shotgun (WGS) entry which is preliminary data.</text>
</comment>
<evidence type="ECO:0000313" key="3">
    <source>
        <dbReference type="Proteomes" id="UP000823894"/>
    </source>
</evidence>
<gene>
    <name evidence="2" type="ORF">H9757_05595</name>
</gene>
<reference evidence="2" key="2">
    <citation type="submission" date="2021-04" db="EMBL/GenBank/DDBJ databases">
        <authorList>
            <person name="Gilroy R."/>
        </authorList>
    </citation>
    <scope>NUCLEOTIDE SEQUENCE</scope>
    <source>
        <strain evidence="2">ChiGjej1B1-1692</strain>
    </source>
</reference>
<proteinExistence type="predicted"/>
<evidence type="ECO:0000313" key="2">
    <source>
        <dbReference type="EMBL" id="HJC38519.1"/>
    </source>
</evidence>
<dbReference type="PIRSF" id="PIRSF031644">
    <property type="entry name" value="UCP031644"/>
    <property type="match status" value="1"/>
</dbReference>
<dbReference type="AlphaFoldDB" id="A0A9D2SXZ9"/>
<accession>A0A9D2SXZ9</accession>
<organism evidence="2 3">
    <name type="scientific">Candidatus Mediterraneibacter faecigallinarum</name>
    <dbReference type="NCBI Taxonomy" id="2838669"/>
    <lineage>
        <taxon>Bacteria</taxon>
        <taxon>Bacillati</taxon>
        <taxon>Bacillota</taxon>
        <taxon>Clostridia</taxon>
        <taxon>Lachnospirales</taxon>
        <taxon>Lachnospiraceae</taxon>
        <taxon>Mediterraneibacter</taxon>
    </lineage>
</organism>
<dbReference type="InterPro" id="IPR029442">
    <property type="entry name" value="GyrI-like"/>
</dbReference>
<dbReference type="Gene3D" id="3.20.80.10">
    <property type="entry name" value="Regulatory factor, effector binding domain"/>
    <property type="match status" value="1"/>
</dbReference>
<evidence type="ECO:0000259" key="1">
    <source>
        <dbReference type="Pfam" id="PF06445"/>
    </source>
</evidence>
<feature type="domain" description="GyrI-like small molecule binding" evidence="1">
    <location>
        <begin position="18"/>
        <end position="207"/>
    </location>
</feature>
<dbReference type="SUPFAM" id="SSF55136">
    <property type="entry name" value="Probable bacterial effector-binding domain"/>
    <property type="match status" value="1"/>
</dbReference>
<dbReference type="Proteomes" id="UP000823894">
    <property type="component" value="Unassembled WGS sequence"/>
</dbReference>
<dbReference type="InterPro" id="IPR008319">
    <property type="entry name" value="GyrI-like_CCH_Lin2189-like"/>
</dbReference>
<reference evidence="2" key="1">
    <citation type="journal article" date="2021" name="PeerJ">
        <title>Extensive microbial diversity within the chicken gut microbiome revealed by metagenomics and culture.</title>
        <authorList>
            <person name="Gilroy R."/>
            <person name="Ravi A."/>
            <person name="Getino M."/>
            <person name="Pursley I."/>
            <person name="Horton D.L."/>
            <person name="Alikhan N.F."/>
            <person name="Baker D."/>
            <person name="Gharbi K."/>
            <person name="Hall N."/>
            <person name="Watson M."/>
            <person name="Adriaenssens E.M."/>
            <person name="Foster-Nyarko E."/>
            <person name="Jarju S."/>
            <person name="Secka A."/>
            <person name="Antonio M."/>
            <person name="Oren A."/>
            <person name="Chaudhuri R.R."/>
            <person name="La Ragione R."/>
            <person name="Hildebrand F."/>
            <person name="Pallen M.J."/>
        </authorList>
    </citation>
    <scope>NUCLEOTIDE SEQUENCE</scope>
    <source>
        <strain evidence="2">ChiGjej1B1-1692</strain>
    </source>
</reference>
<dbReference type="EMBL" id="DWWK01000082">
    <property type="protein sequence ID" value="HJC38519.1"/>
    <property type="molecule type" value="Genomic_DNA"/>
</dbReference>
<dbReference type="InterPro" id="IPR011256">
    <property type="entry name" value="Reg_factor_effector_dom_sf"/>
</dbReference>
<sequence>MAFDYKKEYKEFYLPPRKPQIIEIPSMNFLAVRGQGDPNEEGGAYKESIGLLYGIAYTIKMSKMGRHKIKGYFDYVVPPLEGFWWQEGIEGIDYSRKKDFQWISLIRLPEFVTKEEFEWAVSEAEAKKETDFSKVEFLTYEEGMCVQCMHIGPYDNEPETIRSMELYAKEQGFEPDLDSGRYHHEIYLSDVRRCKPENLKTVIRQPVRIKDAVYLI</sequence>
<dbReference type="Pfam" id="PF06445">
    <property type="entry name" value="GyrI-like"/>
    <property type="match status" value="1"/>
</dbReference>
<protein>
    <submittedName>
        <fullName evidence="2">GyrI-like domain-containing protein</fullName>
    </submittedName>
</protein>
<name>A0A9D2SXZ9_9FIRM</name>